<dbReference type="Pfam" id="PF03061">
    <property type="entry name" value="4HBT"/>
    <property type="match status" value="1"/>
</dbReference>
<gene>
    <name evidence="4" type="ORF">ACFOEX_00050</name>
</gene>
<feature type="domain" description="Thioesterase" evidence="3">
    <location>
        <begin position="105"/>
        <end position="179"/>
    </location>
</feature>
<dbReference type="RefSeq" id="WP_376832322.1">
    <property type="nucleotide sequence ID" value="NZ_JBHLWR010000006.1"/>
</dbReference>
<evidence type="ECO:0000256" key="1">
    <source>
        <dbReference type="ARBA" id="ARBA00008324"/>
    </source>
</evidence>
<dbReference type="PANTHER" id="PTHR21660:SF1">
    <property type="entry name" value="ACYL-COENZYME A THIOESTERASE 13"/>
    <property type="match status" value="1"/>
</dbReference>
<comment type="caution">
    <text evidence="4">The sequence shown here is derived from an EMBL/GenBank/DDBJ whole genome shotgun (WGS) entry which is preliminary data.</text>
</comment>
<evidence type="ECO:0000313" key="5">
    <source>
        <dbReference type="Proteomes" id="UP001595536"/>
    </source>
</evidence>
<keyword evidence="2 4" id="KW-0378">Hydrolase</keyword>
<dbReference type="Proteomes" id="UP001595536">
    <property type="component" value="Unassembled WGS sequence"/>
</dbReference>
<dbReference type="InterPro" id="IPR039298">
    <property type="entry name" value="ACOT13"/>
</dbReference>
<dbReference type="InterPro" id="IPR029069">
    <property type="entry name" value="HotDog_dom_sf"/>
</dbReference>
<organism evidence="4 5">
    <name type="scientific">Camelimonas abortus</name>
    <dbReference type="NCBI Taxonomy" id="1017184"/>
    <lineage>
        <taxon>Bacteria</taxon>
        <taxon>Pseudomonadati</taxon>
        <taxon>Pseudomonadota</taxon>
        <taxon>Alphaproteobacteria</taxon>
        <taxon>Hyphomicrobiales</taxon>
        <taxon>Chelatococcaceae</taxon>
        <taxon>Camelimonas</taxon>
    </lineage>
</organism>
<dbReference type="EC" id="3.1.2.-" evidence="4"/>
<comment type="similarity">
    <text evidence="1">Belongs to the thioesterase PaaI family.</text>
</comment>
<dbReference type="EMBL" id="JBHRUV010000001">
    <property type="protein sequence ID" value="MFC3264749.1"/>
    <property type="molecule type" value="Genomic_DNA"/>
</dbReference>
<reference evidence="5" key="1">
    <citation type="journal article" date="2019" name="Int. J. Syst. Evol. Microbiol.">
        <title>The Global Catalogue of Microorganisms (GCM) 10K type strain sequencing project: providing services to taxonomists for standard genome sequencing and annotation.</title>
        <authorList>
            <consortium name="The Broad Institute Genomics Platform"/>
            <consortium name="The Broad Institute Genome Sequencing Center for Infectious Disease"/>
            <person name="Wu L."/>
            <person name="Ma J."/>
        </authorList>
    </citation>
    <scope>NUCLEOTIDE SEQUENCE [LARGE SCALE GENOMIC DNA]</scope>
    <source>
        <strain evidence="5">CCM 7941</strain>
    </source>
</reference>
<dbReference type="PANTHER" id="PTHR21660">
    <property type="entry name" value="THIOESTERASE SUPERFAMILY MEMBER-RELATED"/>
    <property type="match status" value="1"/>
</dbReference>
<evidence type="ECO:0000259" key="3">
    <source>
        <dbReference type="Pfam" id="PF03061"/>
    </source>
</evidence>
<dbReference type="CDD" id="cd03443">
    <property type="entry name" value="PaaI_thioesterase"/>
    <property type="match status" value="1"/>
</dbReference>
<proteinExistence type="inferred from homology"/>
<name>A0ABV7LB65_9HYPH</name>
<keyword evidence="5" id="KW-1185">Reference proteome</keyword>
<sequence length="193" mass="20977">MGLQSRPPEVEAYEIAHDPSVAATPWAVRAGDAVIARFASEALAEACADALESARMQAGMPPPGDGWEMIRSRGFTRHAGPIWFRRDDRGLVFGFRALPKHRNSNGVIHGGMIMTFIDRILGVAIVEEAPHVQPQATIQLDTHFVSGARVGEFVEARCALTRATRAVAFATATVYVGERIVAKAQGMWKLREG</sequence>
<accession>A0ABV7LB65</accession>
<dbReference type="SUPFAM" id="SSF54637">
    <property type="entry name" value="Thioesterase/thiol ester dehydrase-isomerase"/>
    <property type="match status" value="1"/>
</dbReference>
<evidence type="ECO:0000313" key="4">
    <source>
        <dbReference type="EMBL" id="MFC3264749.1"/>
    </source>
</evidence>
<dbReference type="InterPro" id="IPR006683">
    <property type="entry name" value="Thioestr_dom"/>
</dbReference>
<dbReference type="Gene3D" id="3.10.129.10">
    <property type="entry name" value="Hotdog Thioesterase"/>
    <property type="match status" value="1"/>
</dbReference>
<protein>
    <submittedName>
        <fullName evidence="4">PaaI family thioesterase</fullName>
        <ecNumber evidence="4">3.1.2.-</ecNumber>
    </submittedName>
</protein>
<dbReference type="GO" id="GO:0016787">
    <property type="term" value="F:hydrolase activity"/>
    <property type="evidence" value="ECO:0007669"/>
    <property type="project" value="UniProtKB-KW"/>
</dbReference>
<evidence type="ECO:0000256" key="2">
    <source>
        <dbReference type="ARBA" id="ARBA00022801"/>
    </source>
</evidence>